<evidence type="ECO:0000313" key="3">
    <source>
        <dbReference type="Proteomes" id="UP000070133"/>
    </source>
</evidence>
<keyword evidence="3" id="KW-1185">Reference proteome</keyword>
<feature type="compositionally biased region" description="Polar residues" evidence="1">
    <location>
        <begin position="1"/>
        <end position="13"/>
    </location>
</feature>
<organism evidence="2 3">
    <name type="scientific">Pseudocercospora eumusae</name>
    <dbReference type="NCBI Taxonomy" id="321146"/>
    <lineage>
        <taxon>Eukaryota</taxon>
        <taxon>Fungi</taxon>
        <taxon>Dikarya</taxon>
        <taxon>Ascomycota</taxon>
        <taxon>Pezizomycotina</taxon>
        <taxon>Dothideomycetes</taxon>
        <taxon>Dothideomycetidae</taxon>
        <taxon>Mycosphaerellales</taxon>
        <taxon>Mycosphaerellaceae</taxon>
        <taxon>Pseudocercospora</taxon>
    </lineage>
</organism>
<reference evidence="2 3" key="1">
    <citation type="submission" date="2015-07" db="EMBL/GenBank/DDBJ databases">
        <title>Comparative genomics of the Sigatoka disease complex on banana suggests a link between parallel evolutionary changes in Pseudocercospora fijiensis and Pseudocercospora eumusae and increased virulence on the banana host.</title>
        <authorList>
            <person name="Chang T.-C."/>
            <person name="Salvucci A."/>
            <person name="Crous P.W."/>
            <person name="Stergiopoulos I."/>
        </authorList>
    </citation>
    <scope>NUCLEOTIDE SEQUENCE [LARGE SCALE GENOMIC DNA]</scope>
    <source>
        <strain evidence="2 3">CBS 114824</strain>
    </source>
</reference>
<feature type="region of interest" description="Disordered" evidence="1">
    <location>
        <begin position="1"/>
        <end position="34"/>
    </location>
</feature>
<proteinExistence type="predicted"/>
<accession>A0A139GYG2</accession>
<evidence type="ECO:0000313" key="2">
    <source>
        <dbReference type="EMBL" id="KXS95257.1"/>
    </source>
</evidence>
<comment type="caution">
    <text evidence="2">The sequence shown here is derived from an EMBL/GenBank/DDBJ whole genome shotgun (WGS) entry which is preliminary data.</text>
</comment>
<dbReference type="Proteomes" id="UP000070133">
    <property type="component" value="Unassembled WGS sequence"/>
</dbReference>
<gene>
    <name evidence="2" type="ORF">AC578_9449</name>
</gene>
<name>A0A139GYG2_9PEZI</name>
<protein>
    <submittedName>
        <fullName evidence="2">Uncharacterized protein</fullName>
    </submittedName>
</protein>
<dbReference type="AlphaFoldDB" id="A0A139GYG2"/>
<dbReference type="EMBL" id="LFZN01000226">
    <property type="protein sequence ID" value="KXS95257.1"/>
    <property type="molecule type" value="Genomic_DNA"/>
</dbReference>
<evidence type="ECO:0000256" key="1">
    <source>
        <dbReference type="SAM" id="MobiDB-lite"/>
    </source>
</evidence>
<sequence length="109" mass="12339">MASPIMSTLQQGRYSAVAKPAKKQRKKAKSDLVAGRRVVKSRLKQISMRSSTQGRYVAVGPARVVYDSDFSYVDRYQVPGRDDAANRGFHSMFQLDEARSRKSEVLWKV</sequence>